<protein>
    <submittedName>
        <fullName evidence="1">60S ribosomal protein L13a</fullName>
    </submittedName>
</protein>
<keyword evidence="1" id="KW-0689">Ribosomal protein</keyword>
<evidence type="ECO:0000313" key="1">
    <source>
        <dbReference type="EMBL" id="KAG7510738.1"/>
    </source>
</evidence>
<proteinExistence type="predicted"/>
<gene>
    <name evidence="1" type="ORF">JOB18_030215</name>
</gene>
<dbReference type="EMBL" id="JAGKHQ010000008">
    <property type="protein sequence ID" value="KAG7510738.1"/>
    <property type="molecule type" value="Genomic_DNA"/>
</dbReference>
<reference evidence="1 2" key="1">
    <citation type="journal article" date="2021" name="Sci. Rep.">
        <title>Chromosome anchoring in Senegalese sole (Solea senegalensis) reveals sex-associated markers and genome rearrangements in flatfish.</title>
        <authorList>
            <person name="Guerrero-Cozar I."/>
            <person name="Gomez-Garrido J."/>
            <person name="Berbel C."/>
            <person name="Martinez-Blanch J.F."/>
            <person name="Alioto T."/>
            <person name="Claros M.G."/>
            <person name="Gagnaire P.A."/>
            <person name="Manchado M."/>
        </authorList>
    </citation>
    <scope>NUCLEOTIDE SEQUENCE [LARGE SCALE GENOMIC DNA]</scope>
    <source>
        <strain evidence="1">Sse05_10M</strain>
    </source>
</reference>
<dbReference type="Proteomes" id="UP000693946">
    <property type="component" value="Linkage Group LG16"/>
</dbReference>
<keyword evidence="2" id="KW-1185">Reference proteome</keyword>
<sequence length="87" mass="10012">MADRINKRVNSTFNAHCLWRHVANMATSSQIGHNVVLARCEGINISADFYRNKLTYHAFLHKRMSTTLPLQSSQHGLLEYHQRHVAP</sequence>
<name>A0AAV6RYV0_SOLSE</name>
<dbReference type="AlphaFoldDB" id="A0AAV6RYV0"/>
<accession>A0AAV6RYV0</accession>
<comment type="caution">
    <text evidence="1">The sequence shown here is derived from an EMBL/GenBank/DDBJ whole genome shotgun (WGS) entry which is preliminary data.</text>
</comment>
<keyword evidence="1" id="KW-0687">Ribonucleoprotein</keyword>
<evidence type="ECO:0000313" key="2">
    <source>
        <dbReference type="Proteomes" id="UP000693946"/>
    </source>
</evidence>
<dbReference type="GO" id="GO:0005840">
    <property type="term" value="C:ribosome"/>
    <property type="evidence" value="ECO:0007669"/>
    <property type="project" value="UniProtKB-KW"/>
</dbReference>
<organism evidence="1 2">
    <name type="scientific">Solea senegalensis</name>
    <name type="common">Senegalese sole</name>
    <dbReference type="NCBI Taxonomy" id="28829"/>
    <lineage>
        <taxon>Eukaryota</taxon>
        <taxon>Metazoa</taxon>
        <taxon>Chordata</taxon>
        <taxon>Craniata</taxon>
        <taxon>Vertebrata</taxon>
        <taxon>Euteleostomi</taxon>
        <taxon>Actinopterygii</taxon>
        <taxon>Neopterygii</taxon>
        <taxon>Teleostei</taxon>
        <taxon>Neoteleostei</taxon>
        <taxon>Acanthomorphata</taxon>
        <taxon>Carangaria</taxon>
        <taxon>Pleuronectiformes</taxon>
        <taxon>Pleuronectoidei</taxon>
        <taxon>Soleidae</taxon>
        <taxon>Solea</taxon>
    </lineage>
</organism>